<sequence length="401" mass="44723">MQIIEILALLAGGLVVGVTAAYGVMWLKKPAELPLEEPAMAFSKRDGRVALLALGTRLLLLVLGALTYCLLVEPDSLRNIFSIWDATHYIELARDGYPIVGDGAVRIAFYPFYPMVVRAFSVFTLGDTFWSAMLVSNLAYMASCVLFDRLIRMEGERSLWQTLFFVCVPFSFFFALPFSEGLFVAMILGICYLLRRGRYGWAGVLGMLAALTKNQGVVVAALFAAEALYMFCQGDKKRALRIALSALWVVGGFVLYLGFNTVLFGDPLHFLDVQQDKWSHTFQPFWHVVGECFEYGKDLATAEDFMIWIPETVGFFLFAGLVVLAAVKKVRPTYVIFSAAILWVAYSPSFLLSGLRYMLPAFAMPMALGRLEGRTRTVLLAASAVLLLFVNGLYCYRTLIF</sequence>
<dbReference type="PANTHER" id="PTHR12468:SF2">
    <property type="entry name" value="GPI MANNOSYLTRANSFERASE 2"/>
    <property type="match status" value="1"/>
</dbReference>
<dbReference type="GO" id="GO:0000009">
    <property type="term" value="F:alpha-1,6-mannosyltransferase activity"/>
    <property type="evidence" value="ECO:0007669"/>
    <property type="project" value="InterPro"/>
</dbReference>
<comment type="subcellular location">
    <subcellularLocation>
        <location evidence="1">Endoplasmic reticulum membrane</location>
        <topology evidence="1">Multi-pass membrane protein</topology>
    </subcellularLocation>
</comment>
<accession>A0A926HNN4</accession>
<evidence type="ECO:0000256" key="5">
    <source>
        <dbReference type="ARBA" id="ARBA00022679"/>
    </source>
</evidence>
<keyword evidence="8 10" id="KW-1133">Transmembrane helix</keyword>
<keyword evidence="7" id="KW-0256">Endoplasmic reticulum</keyword>
<feature type="transmembrane region" description="Helical" evidence="10">
    <location>
        <begin position="129"/>
        <end position="151"/>
    </location>
</feature>
<comment type="pathway">
    <text evidence="2">Glycolipid biosynthesis; glycosylphosphatidylinositol-anchor biosynthesis.</text>
</comment>
<keyword evidence="3" id="KW-0337">GPI-anchor biosynthesis</keyword>
<keyword evidence="5" id="KW-0808">Transferase</keyword>
<dbReference type="AlphaFoldDB" id="A0A926HNN4"/>
<feature type="transmembrane region" description="Helical" evidence="10">
    <location>
        <begin position="334"/>
        <end position="358"/>
    </location>
</feature>
<feature type="transmembrane region" description="Helical" evidence="10">
    <location>
        <begin position="239"/>
        <end position="259"/>
    </location>
</feature>
<dbReference type="GO" id="GO:0004376">
    <property type="term" value="F:GPI mannosyltransferase activity"/>
    <property type="evidence" value="ECO:0007669"/>
    <property type="project" value="InterPro"/>
</dbReference>
<feature type="transmembrane region" description="Helical" evidence="10">
    <location>
        <begin position="378"/>
        <end position="396"/>
    </location>
</feature>
<evidence type="ECO:0000256" key="9">
    <source>
        <dbReference type="ARBA" id="ARBA00023136"/>
    </source>
</evidence>
<dbReference type="GO" id="GO:0006506">
    <property type="term" value="P:GPI anchor biosynthetic process"/>
    <property type="evidence" value="ECO:0007669"/>
    <property type="project" value="UniProtKB-KW"/>
</dbReference>
<name>A0A926HNN4_9FIRM</name>
<keyword evidence="4" id="KW-0328">Glycosyltransferase</keyword>
<keyword evidence="12" id="KW-1185">Reference proteome</keyword>
<keyword evidence="9 10" id="KW-0472">Membrane</keyword>
<dbReference type="EMBL" id="JACRSR010000001">
    <property type="protein sequence ID" value="MBC8530343.1"/>
    <property type="molecule type" value="Genomic_DNA"/>
</dbReference>
<feature type="transmembrane region" description="Helical" evidence="10">
    <location>
        <begin position="48"/>
        <end position="68"/>
    </location>
</feature>
<evidence type="ECO:0000256" key="4">
    <source>
        <dbReference type="ARBA" id="ARBA00022676"/>
    </source>
</evidence>
<feature type="transmembrane region" description="Helical" evidence="10">
    <location>
        <begin position="6"/>
        <end position="27"/>
    </location>
</feature>
<organism evidence="11 12">
    <name type="scientific">Gehongia tenuis</name>
    <dbReference type="NCBI Taxonomy" id="2763655"/>
    <lineage>
        <taxon>Bacteria</taxon>
        <taxon>Bacillati</taxon>
        <taxon>Bacillota</taxon>
        <taxon>Clostridia</taxon>
        <taxon>Christensenellales</taxon>
        <taxon>Christensenellaceae</taxon>
        <taxon>Gehongia</taxon>
    </lineage>
</organism>
<dbReference type="GO" id="GO:0031501">
    <property type="term" value="C:mannosyltransferase complex"/>
    <property type="evidence" value="ECO:0007669"/>
    <property type="project" value="TreeGrafter"/>
</dbReference>
<protein>
    <submittedName>
        <fullName evidence="11">DUF2029 domain-containing protein</fullName>
    </submittedName>
</protein>
<evidence type="ECO:0000256" key="1">
    <source>
        <dbReference type="ARBA" id="ARBA00004477"/>
    </source>
</evidence>
<feature type="transmembrane region" description="Helical" evidence="10">
    <location>
        <begin position="163"/>
        <end position="195"/>
    </location>
</feature>
<gene>
    <name evidence="11" type="ORF">H8696_00585</name>
</gene>
<evidence type="ECO:0000256" key="6">
    <source>
        <dbReference type="ARBA" id="ARBA00022692"/>
    </source>
</evidence>
<evidence type="ECO:0000256" key="10">
    <source>
        <dbReference type="SAM" id="Phobius"/>
    </source>
</evidence>
<dbReference type="InterPro" id="IPR007315">
    <property type="entry name" value="PIG-V/Gpi18"/>
</dbReference>
<evidence type="ECO:0000256" key="7">
    <source>
        <dbReference type="ARBA" id="ARBA00022824"/>
    </source>
</evidence>
<dbReference type="Proteomes" id="UP000623172">
    <property type="component" value="Unassembled WGS sequence"/>
</dbReference>
<evidence type="ECO:0000256" key="2">
    <source>
        <dbReference type="ARBA" id="ARBA00004687"/>
    </source>
</evidence>
<keyword evidence="6 10" id="KW-0812">Transmembrane</keyword>
<feature type="transmembrane region" description="Helical" evidence="10">
    <location>
        <begin position="305"/>
        <end position="327"/>
    </location>
</feature>
<proteinExistence type="predicted"/>
<reference evidence="11" key="1">
    <citation type="submission" date="2020-08" db="EMBL/GenBank/DDBJ databases">
        <title>Genome public.</title>
        <authorList>
            <person name="Liu C."/>
            <person name="Sun Q."/>
        </authorList>
    </citation>
    <scope>NUCLEOTIDE SEQUENCE</scope>
    <source>
        <strain evidence="11">NSJ-53</strain>
    </source>
</reference>
<evidence type="ECO:0000313" key="11">
    <source>
        <dbReference type="EMBL" id="MBC8530343.1"/>
    </source>
</evidence>
<evidence type="ECO:0000256" key="8">
    <source>
        <dbReference type="ARBA" id="ARBA00022989"/>
    </source>
</evidence>
<dbReference type="RefSeq" id="WP_249314240.1">
    <property type="nucleotide sequence ID" value="NZ_JACRSR010000001.1"/>
</dbReference>
<evidence type="ECO:0000256" key="3">
    <source>
        <dbReference type="ARBA" id="ARBA00022502"/>
    </source>
</evidence>
<comment type="caution">
    <text evidence="11">The sequence shown here is derived from an EMBL/GenBank/DDBJ whole genome shotgun (WGS) entry which is preliminary data.</text>
</comment>
<evidence type="ECO:0000313" key="12">
    <source>
        <dbReference type="Proteomes" id="UP000623172"/>
    </source>
</evidence>
<dbReference type="GO" id="GO:0016020">
    <property type="term" value="C:membrane"/>
    <property type="evidence" value="ECO:0007669"/>
    <property type="project" value="GOC"/>
</dbReference>
<dbReference type="PANTHER" id="PTHR12468">
    <property type="entry name" value="GPI MANNOSYLTRANSFERASE 2"/>
    <property type="match status" value="1"/>
</dbReference>